<sequence length="597" mass="63622">MGAGASTNLAWEPSVLGDSAAEIIRQIRSGERTCVEIVQASLDRITLLETSERPLNACVETLAESALEAARTVDDKVKNKRPLGPLEGLPIVVKINVDVKGALTTASTAALKEWRPPSNAPCVSRLIEAGAIIVARANMCELAVGFSGASPVHGLCLNPRNPAINVGGSSSGTAASVAAGIVPCGLGSDTGGSLRGPAALCGVVGFRPSTGRWPSKGVVPVSALRDTPGPIGQSVEDVCLLDAAATSSPLVEAKDVTDLKIGIPRDWLATAPNGCDENALAALDAASAALRKSGALVEDVDGFCAVTETSRDTWPVQVLPVPFENNHNDLQTYIEAHQDALGLDIEALRPLDRMERKLYFASLDDESLKQIARRAHCEKDCVMDLLDSIGTLTVSSIQDKVASPHIRALFDSPKIPQDIIDERLGFAKDPDRPMAKNLTELKRWESEERGRRLAVKDEEIQRVIQEVIDEKTQASQKGVEALEKAYRAFFAEKNIRCLLLPTMPQPPGTINDKGYAAKAFTNEYHWLFHLNEIPVPSITLPTSVVFPGSMIPCSVLLYGLDDAELLGVARTLEDALGGVSDWAVAAFGGRRTLGGAP</sequence>
<dbReference type="GO" id="GO:0003824">
    <property type="term" value="F:catalytic activity"/>
    <property type="evidence" value="ECO:0007669"/>
    <property type="project" value="InterPro"/>
</dbReference>
<evidence type="ECO:0000259" key="2">
    <source>
        <dbReference type="Pfam" id="PF01425"/>
    </source>
</evidence>
<dbReference type="AlphaFoldDB" id="A0A8J2WGH2"/>
<reference evidence="3" key="1">
    <citation type="submission" date="2021-11" db="EMBL/GenBank/DDBJ databases">
        <authorList>
            <consortium name="Genoscope - CEA"/>
            <person name="William W."/>
        </authorList>
    </citation>
    <scope>NUCLEOTIDE SEQUENCE</scope>
</reference>
<accession>A0A8J2WGH2</accession>
<dbReference type="InterPro" id="IPR000120">
    <property type="entry name" value="Amidase"/>
</dbReference>
<evidence type="ECO:0000313" key="4">
    <source>
        <dbReference type="Proteomes" id="UP000789595"/>
    </source>
</evidence>
<dbReference type="Proteomes" id="UP000789595">
    <property type="component" value="Unassembled WGS sequence"/>
</dbReference>
<dbReference type="Gene3D" id="3.90.1300.10">
    <property type="entry name" value="Amidase signature (AS) domain"/>
    <property type="match status" value="2"/>
</dbReference>
<dbReference type="SUPFAM" id="SSF75304">
    <property type="entry name" value="Amidase signature (AS) enzymes"/>
    <property type="match status" value="2"/>
</dbReference>
<dbReference type="EMBL" id="CAKKNE010000002">
    <property type="protein sequence ID" value="CAH0367470.1"/>
    <property type="molecule type" value="Genomic_DNA"/>
</dbReference>
<dbReference type="InterPro" id="IPR023631">
    <property type="entry name" value="Amidase_dom"/>
</dbReference>
<dbReference type="PANTHER" id="PTHR11895">
    <property type="entry name" value="TRANSAMIDASE"/>
    <property type="match status" value="1"/>
</dbReference>
<dbReference type="PANTHER" id="PTHR11895:SF7">
    <property type="entry name" value="GLUTAMYL-TRNA(GLN) AMIDOTRANSFERASE SUBUNIT A, MITOCHONDRIAL"/>
    <property type="match status" value="1"/>
</dbReference>
<protein>
    <recommendedName>
        <fullName evidence="2">Amidase domain-containing protein</fullName>
    </recommendedName>
</protein>
<keyword evidence="4" id="KW-1185">Reference proteome</keyword>
<dbReference type="Pfam" id="PF01425">
    <property type="entry name" value="Amidase"/>
    <property type="match status" value="1"/>
</dbReference>
<dbReference type="PROSITE" id="PS00571">
    <property type="entry name" value="AMIDASES"/>
    <property type="match status" value="1"/>
</dbReference>
<dbReference type="InterPro" id="IPR036928">
    <property type="entry name" value="AS_sf"/>
</dbReference>
<name>A0A8J2WGH2_9STRA</name>
<organism evidence="3 4">
    <name type="scientific">Pelagomonas calceolata</name>
    <dbReference type="NCBI Taxonomy" id="35677"/>
    <lineage>
        <taxon>Eukaryota</taxon>
        <taxon>Sar</taxon>
        <taxon>Stramenopiles</taxon>
        <taxon>Ochrophyta</taxon>
        <taxon>Pelagophyceae</taxon>
        <taxon>Pelagomonadales</taxon>
        <taxon>Pelagomonadaceae</taxon>
        <taxon>Pelagomonas</taxon>
    </lineage>
</organism>
<evidence type="ECO:0000313" key="3">
    <source>
        <dbReference type="EMBL" id="CAH0367470.1"/>
    </source>
</evidence>
<dbReference type="InterPro" id="IPR020556">
    <property type="entry name" value="Amidase_CS"/>
</dbReference>
<gene>
    <name evidence="3" type="ORF">PECAL_2P04920</name>
</gene>
<comment type="caution">
    <text evidence="3">The sequence shown here is derived from an EMBL/GenBank/DDBJ whole genome shotgun (WGS) entry which is preliminary data.</text>
</comment>
<feature type="domain" description="Amidase" evidence="2">
    <location>
        <begin position="36"/>
        <end position="301"/>
    </location>
</feature>
<dbReference type="OrthoDB" id="566138at2759"/>
<evidence type="ECO:0000256" key="1">
    <source>
        <dbReference type="ARBA" id="ARBA00009199"/>
    </source>
</evidence>
<proteinExistence type="inferred from homology"/>
<comment type="similarity">
    <text evidence="1">Belongs to the amidase family.</text>
</comment>